<organism evidence="14 15">
    <name type="scientific">Sphingobacterium hungaricum</name>
    <dbReference type="NCBI Taxonomy" id="2082723"/>
    <lineage>
        <taxon>Bacteria</taxon>
        <taxon>Pseudomonadati</taxon>
        <taxon>Bacteroidota</taxon>
        <taxon>Sphingobacteriia</taxon>
        <taxon>Sphingobacteriales</taxon>
        <taxon>Sphingobacteriaceae</taxon>
        <taxon>Sphingobacterium</taxon>
    </lineage>
</organism>
<evidence type="ECO:0000256" key="11">
    <source>
        <dbReference type="ARBA" id="ARBA00023098"/>
    </source>
</evidence>
<dbReference type="Proteomes" id="UP000616201">
    <property type="component" value="Unassembled WGS sequence"/>
</dbReference>
<keyword evidence="5 13" id="KW-0444">Lipid biosynthesis</keyword>
<dbReference type="GO" id="GO:0005886">
    <property type="term" value="C:plasma membrane"/>
    <property type="evidence" value="ECO:0007669"/>
    <property type="project" value="TreeGrafter"/>
</dbReference>
<evidence type="ECO:0000256" key="3">
    <source>
        <dbReference type="ARBA" id="ARBA00012071"/>
    </source>
</evidence>
<keyword evidence="6 13" id="KW-0441">Lipid A biosynthesis</keyword>
<evidence type="ECO:0000256" key="1">
    <source>
        <dbReference type="ARBA" id="ARBA00002274"/>
    </source>
</evidence>
<evidence type="ECO:0000256" key="2">
    <source>
        <dbReference type="ARBA" id="ARBA00004870"/>
    </source>
</evidence>
<comment type="pathway">
    <text evidence="2 13">Glycolipid biosynthesis; lipid IV(A) biosynthesis; lipid IV(A) from (3R)-3-hydroxytetradecanoyl-[acyl-carrier-protein] and UDP-N-acetyl-alpha-D-glucosamine: step 6/6.</text>
</comment>
<keyword evidence="15" id="KW-1185">Reference proteome</keyword>
<accession>A0A928YR35</accession>
<reference evidence="14" key="1">
    <citation type="submission" date="2018-02" db="EMBL/GenBank/DDBJ databases">
        <authorList>
            <person name="Vasarhelyi B.M."/>
            <person name="Deshmukh S."/>
            <person name="Balint B."/>
            <person name="Kukolya J."/>
        </authorList>
    </citation>
    <scope>NUCLEOTIDE SEQUENCE</scope>
    <source>
        <strain evidence="14">KB22</strain>
    </source>
</reference>
<dbReference type="GO" id="GO:0009245">
    <property type="term" value="P:lipid A biosynthetic process"/>
    <property type="evidence" value="ECO:0007669"/>
    <property type="project" value="UniProtKB-UniRule"/>
</dbReference>
<evidence type="ECO:0000313" key="14">
    <source>
        <dbReference type="EMBL" id="MBE8712948.1"/>
    </source>
</evidence>
<evidence type="ECO:0000256" key="8">
    <source>
        <dbReference type="ARBA" id="ARBA00022741"/>
    </source>
</evidence>
<protein>
    <recommendedName>
        <fullName evidence="4 13">Tetraacyldisaccharide 4'-kinase</fullName>
        <ecNumber evidence="3 13">2.7.1.130</ecNumber>
    </recommendedName>
    <alternativeName>
        <fullName evidence="12 13">Lipid A 4'-kinase</fullName>
    </alternativeName>
</protein>
<keyword evidence="11 13" id="KW-0443">Lipid metabolism</keyword>
<keyword evidence="7 13" id="KW-0808">Transferase</keyword>
<evidence type="ECO:0000256" key="4">
    <source>
        <dbReference type="ARBA" id="ARBA00016436"/>
    </source>
</evidence>
<dbReference type="AlphaFoldDB" id="A0A928YR35"/>
<name>A0A928YR35_9SPHI</name>
<evidence type="ECO:0000256" key="12">
    <source>
        <dbReference type="ARBA" id="ARBA00029757"/>
    </source>
</evidence>
<evidence type="ECO:0000256" key="9">
    <source>
        <dbReference type="ARBA" id="ARBA00022777"/>
    </source>
</evidence>
<dbReference type="HAMAP" id="MF_00409">
    <property type="entry name" value="LpxK"/>
    <property type="match status" value="1"/>
</dbReference>
<dbReference type="RefSeq" id="WP_196935779.1">
    <property type="nucleotide sequence ID" value="NZ_MU158698.1"/>
</dbReference>
<dbReference type="GO" id="GO:0009029">
    <property type="term" value="F:lipid-A 4'-kinase activity"/>
    <property type="evidence" value="ECO:0007669"/>
    <property type="project" value="UniProtKB-UniRule"/>
</dbReference>
<gene>
    <name evidence="13 14" type="primary">lpxK</name>
    <name evidence="14" type="ORF">C4F49_04580</name>
</gene>
<evidence type="ECO:0000313" key="15">
    <source>
        <dbReference type="Proteomes" id="UP000616201"/>
    </source>
</evidence>
<dbReference type="GO" id="GO:0005524">
    <property type="term" value="F:ATP binding"/>
    <property type="evidence" value="ECO:0007669"/>
    <property type="project" value="UniProtKB-UniRule"/>
</dbReference>
<dbReference type="PANTHER" id="PTHR42724:SF1">
    <property type="entry name" value="TETRAACYLDISACCHARIDE 4'-KINASE, MITOCHONDRIAL-RELATED"/>
    <property type="match status" value="1"/>
</dbReference>
<dbReference type="EC" id="2.7.1.130" evidence="3 13"/>
<evidence type="ECO:0000256" key="13">
    <source>
        <dbReference type="HAMAP-Rule" id="MF_00409"/>
    </source>
</evidence>
<dbReference type="NCBIfam" id="TIGR00682">
    <property type="entry name" value="lpxK"/>
    <property type="match status" value="1"/>
</dbReference>
<sequence length="337" mass="38394">MAALRWLLLPFSALYASILWIRNKLYDIQLFKSREFAIPTIVVGNLVVGGAGKSPMVEYLISLLKDSKKVATLSRGYGRKTKGFALVHTASTADEVGDEPLQFKRKFPEITVAVCEDRCFGVEQLEQNHDVIILDDAFQHRKLKPKFSILLFDFESLLSFGMPLPTGNFRDLMSQTRRADCIVITKCPSAISENEKRKIEHKIKRYSNSPIFYSKISYLPIHSAKRNVLETDLSNTSILLFTGIANPKPLLEYLTPISKSVEHVRFSDHHAFEESDFDKIKKAFDSLANPEKIILTTEKDFQRIPSSVFSQFPLYIQPIQQALEHANHFDELINKAL</sequence>
<dbReference type="EMBL" id="PRDK01000003">
    <property type="protein sequence ID" value="MBE8712948.1"/>
    <property type="molecule type" value="Genomic_DNA"/>
</dbReference>
<evidence type="ECO:0000256" key="6">
    <source>
        <dbReference type="ARBA" id="ARBA00022556"/>
    </source>
</evidence>
<dbReference type="PANTHER" id="PTHR42724">
    <property type="entry name" value="TETRAACYLDISACCHARIDE 4'-KINASE"/>
    <property type="match status" value="1"/>
</dbReference>
<evidence type="ECO:0000256" key="7">
    <source>
        <dbReference type="ARBA" id="ARBA00022679"/>
    </source>
</evidence>
<comment type="caution">
    <text evidence="13">Lacks conserved residue(s) required for the propagation of feature annotation.</text>
</comment>
<keyword evidence="10 13" id="KW-0067">ATP-binding</keyword>
<dbReference type="GO" id="GO:0009244">
    <property type="term" value="P:lipopolysaccharide core region biosynthetic process"/>
    <property type="evidence" value="ECO:0007669"/>
    <property type="project" value="TreeGrafter"/>
</dbReference>
<comment type="catalytic activity">
    <reaction evidence="13">
        <text>a lipid A disaccharide + ATP = a lipid IVA + ADP + H(+)</text>
        <dbReference type="Rhea" id="RHEA:67840"/>
        <dbReference type="ChEBI" id="CHEBI:15378"/>
        <dbReference type="ChEBI" id="CHEBI:30616"/>
        <dbReference type="ChEBI" id="CHEBI:176343"/>
        <dbReference type="ChEBI" id="CHEBI:176425"/>
        <dbReference type="ChEBI" id="CHEBI:456216"/>
        <dbReference type="EC" id="2.7.1.130"/>
    </reaction>
</comment>
<comment type="similarity">
    <text evidence="13">Belongs to the LpxK family.</text>
</comment>
<evidence type="ECO:0000256" key="10">
    <source>
        <dbReference type="ARBA" id="ARBA00022840"/>
    </source>
</evidence>
<keyword evidence="9 13" id="KW-0418">Kinase</keyword>
<dbReference type="Pfam" id="PF02606">
    <property type="entry name" value="LpxK"/>
    <property type="match status" value="1"/>
</dbReference>
<dbReference type="SUPFAM" id="SSF52540">
    <property type="entry name" value="P-loop containing nucleoside triphosphate hydrolases"/>
    <property type="match status" value="1"/>
</dbReference>
<comment type="function">
    <text evidence="1 13">Transfers the gamma-phosphate of ATP to the 4'-position of a tetraacyldisaccharide 1-phosphate intermediate (termed DS-1-P) to form tetraacyldisaccharide 1,4'-bis-phosphate (lipid IVA).</text>
</comment>
<dbReference type="InterPro" id="IPR027417">
    <property type="entry name" value="P-loop_NTPase"/>
</dbReference>
<comment type="caution">
    <text evidence="14">The sequence shown here is derived from an EMBL/GenBank/DDBJ whole genome shotgun (WGS) entry which is preliminary data.</text>
</comment>
<proteinExistence type="inferred from homology"/>
<keyword evidence="8 13" id="KW-0547">Nucleotide-binding</keyword>
<dbReference type="InterPro" id="IPR003758">
    <property type="entry name" value="LpxK"/>
</dbReference>
<evidence type="ECO:0000256" key="5">
    <source>
        <dbReference type="ARBA" id="ARBA00022516"/>
    </source>
</evidence>